<keyword evidence="4" id="KW-1185">Reference proteome</keyword>
<dbReference type="InterPro" id="IPR002182">
    <property type="entry name" value="NB-ARC"/>
</dbReference>
<dbReference type="EMBL" id="CP034550">
    <property type="protein sequence ID" value="QFZ20907.1"/>
    <property type="molecule type" value="Genomic_DNA"/>
</dbReference>
<dbReference type="RefSeq" id="WP_051766560.1">
    <property type="nucleotide sequence ID" value="NZ_CP034550.1"/>
</dbReference>
<dbReference type="PRINTS" id="PR00364">
    <property type="entry name" value="DISEASERSIST"/>
</dbReference>
<dbReference type="Pfam" id="PF00931">
    <property type="entry name" value="NB-ARC"/>
    <property type="match status" value="1"/>
</dbReference>
<evidence type="ECO:0000259" key="2">
    <source>
        <dbReference type="Pfam" id="PF00931"/>
    </source>
</evidence>
<dbReference type="SMART" id="SM00028">
    <property type="entry name" value="TPR"/>
    <property type="match status" value="4"/>
</dbReference>
<feature type="domain" description="NB-ARC" evidence="2">
    <location>
        <begin position="171"/>
        <end position="318"/>
    </location>
</feature>
<name>A0A5Q0H3R5_SACSY</name>
<gene>
    <name evidence="3" type="ORF">EKG83_29125</name>
</gene>
<dbReference type="PANTHER" id="PTHR47691:SF3">
    <property type="entry name" value="HTH-TYPE TRANSCRIPTIONAL REGULATOR RV0890C-RELATED"/>
    <property type="match status" value="1"/>
</dbReference>
<protein>
    <submittedName>
        <fullName evidence="3">Tetratricopeptide repeat protein</fullName>
    </submittedName>
</protein>
<dbReference type="Gene3D" id="1.25.40.10">
    <property type="entry name" value="Tetratricopeptide repeat domain"/>
    <property type="match status" value="1"/>
</dbReference>
<accession>A0A5Q0H3R5</accession>
<dbReference type="PROSITE" id="PS50005">
    <property type="entry name" value="TPR"/>
    <property type="match status" value="2"/>
</dbReference>
<dbReference type="InterPro" id="IPR027417">
    <property type="entry name" value="P-loop_NTPase"/>
</dbReference>
<dbReference type="SUPFAM" id="SSF48452">
    <property type="entry name" value="TPR-like"/>
    <property type="match status" value="1"/>
</dbReference>
<reference evidence="4" key="1">
    <citation type="journal article" date="2021" name="Curr. Microbiol.">
        <title>Complete genome of nocamycin-producing strain Saccharothrix syringae NRRL B-16468 reveals the biosynthetic potential for secondary metabolites.</title>
        <authorList>
            <person name="Mo X."/>
            <person name="Yang S."/>
        </authorList>
    </citation>
    <scope>NUCLEOTIDE SEQUENCE [LARGE SCALE GENOMIC DNA]</scope>
    <source>
        <strain evidence="4">ATCC 51364 / DSM 43886 / JCM 6844 / KCTC 9398 / NBRC 14523 / NRRL B-16468 / INA 2240</strain>
    </source>
</reference>
<dbReference type="PANTHER" id="PTHR47691">
    <property type="entry name" value="REGULATOR-RELATED"/>
    <property type="match status" value="1"/>
</dbReference>
<dbReference type="OrthoDB" id="581105at2"/>
<dbReference type="InterPro" id="IPR011990">
    <property type="entry name" value="TPR-like_helical_dom_sf"/>
</dbReference>
<dbReference type="KEGG" id="ssyi:EKG83_29125"/>
<feature type="repeat" description="TPR" evidence="1">
    <location>
        <begin position="670"/>
        <end position="703"/>
    </location>
</feature>
<evidence type="ECO:0000313" key="3">
    <source>
        <dbReference type="EMBL" id="QFZ20907.1"/>
    </source>
</evidence>
<dbReference type="AlphaFoldDB" id="A0A5Q0H3R5"/>
<dbReference type="SUPFAM" id="SSF52540">
    <property type="entry name" value="P-loop containing nucleoside triphosphate hydrolases"/>
    <property type="match status" value="1"/>
</dbReference>
<dbReference type="InterPro" id="IPR019734">
    <property type="entry name" value="TPR_rpt"/>
</dbReference>
<evidence type="ECO:0000313" key="4">
    <source>
        <dbReference type="Proteomes" id="UP000325787"/>
    </source>
</evidence>
<dbReference type="Gene3D" id="3.40.50.300">
    <property type="entry name" value="P-loop containing nucleotide triphosphate hydrolases"/>
    <property type="match status" value="1"/>
</dbReference>
<proteinExistence type="predicted"/>
<dbReference type="Pfam" id="PF13374">
    <property type="entry name" value="TPR_10"/>
    <property type="match status" value="1"/>
</dbReference>
<sequence length="808" mass="87743">MAQDSRQALDAFVDELNRLRRCAGAPSLNQIAASATAIGHPLARSTVSDKLNAKSLPEWDFVVAFVRACLAHADRAGSRVPEELADLARWDAAHWDLLRSIDGDRSTDRLAVAAQGEVRRRQARSRSPEHDAWVVPRQLPAPVPRFAGRVGHLARLAELVDDPRPVPAMVITAIGGTAGVGKTALAVHWANQVADRFPDGQLYVNLRGFDAVSSRVDPSVALRGFLEALGVPGERVPTDPGAQTGLYRSLLIGRRVLVLLDNARDAEQVRPLLPGSPGCLVLVTSRQQMTGLVAAEGAHPVVLDLLSDAEAWDMLALRLGARRVEAEPGAVRRIVTASAGLPLALAVVAARAQTFPGFPLSRLADELDEARLDGFADAEPALDIRFVFSWSCRRLEAPAARLFRLLGLHPGGGIGPHAAASLAGQPVAETRRQLAVLAHANLVSEPSPGRYAMHDLLRAYAAEQAEVVEGAPGRRRALVRVLDHYLHAAHAADLLLHPHRDAIALPPLPDGVTLPVFAGREQAWAWLTAERQVLLNAIDLAADGFDTHAWQLAWSMSTYLDRTGAWAEQSRVQRIAVAAGARQADPDAQARARRNWAVACLRRKRYAEADEHLRLALDLYDELGDHVGAARTVLNLGILAEQQADFPAALGHAQRAFDRFALAGHVHGQANALNNIGWYHSRLGDHESALEHCGRALALQQEVGNTYWQAHTWDSLGSAHHHLRRYQEAIRCFGQALALWRETGERFFEATTLTHLGDSRHAVGDAGGARSAWLRAAAILDELAHPDAGPVRARLHDAHRPDSHRLAR</sequence>
<keyword evidence="1" id="KW-0802">TPR repeat</keyword>
<dbReference type="GO" id="GO:0043531">
    <property type="term" value="F:ADP binding"/>
    <property type="evidence" value="ECO:0007669"/>
    <property type="project" value="InterPro"/>
</dbReference>
<feature type="repeat" description="TPR" evidence="1">
    <location>
        <begin position="710"/>
        <end position="743"/>
    </location>
</feature>
<dbReference type="Proteomes" id="UP000325787">
    <property type="component" value="Chromosome"/>
</dbReference>
<organism evidence="3 4">
    <name type="scientific">Saccharothrix syringae</name>
    <name type="common">Nocardiopsis syringae</name>
    <dbReference type="NCBI Taxonomy" id="103733"/>
    <lineage>
        <taxon>Bacteria</taxon>
        <taxon>Bacillati</taxon>
        <taxon>Actinomycetota</taxon>
        <taxon>Actinomycetes</taxon>
        <taxon>Pseudonocardiales</taxon>
        <taxon>Pseudonocardiaceae</taxon>
        <taxon>Saccharothrix</taxon>
    </lineage>
</organism>
<dbReference type="Pfam" id="PF13424">
    <property type="entry name" value="TPR_12"/>
    <property type="match status" value="2"/>
</dbReference>
<evidence type="ECO:0000256" key="1">
    <source>
        <dbReference type="PROSITE-ProRule" id="PRU00339"/>
    </source>
</evidence>